<keyword evidence="5" id="KW-0449">Lipoprotein</keyword>
<evidence type="ECO:0000256" key="6">
    <source>
        <dbReference type="SAM" id="SignalP"/>
    </source>
</evidence>
<evidence type="ECO:0000256" key="4">
    <source>
        <dbReference type="ARBA" id="ARBA00023136"/>
    </source>
</evidence>
<evidence type="ECO:0000256" key="5">
    <source>
        <dbReference type="ARBA" id="ARBA00023288"/>
    </source>
</evidence>
<sequence length="468" mass="49487">MNFKKKLLITTSSLVALGAVAAVAVACSEEAQPPKLITGLKESSFYTNGKTTLEKAVTDKKIVETAKIAVFTAGGNVADKSFNQSSFEAATLLVDQLKAANSSGTYSVNAYNTQDAATNTLTTNYTQALNNGQNIWIASGFQHGDALKTWLGTADNKANFIKNKIIIVGVDWELDKATADTIPGQVISLLSKTQEPGFVAGYASAKFLTEKYPEDSSKWVIGGFGGGDFLGVTDFLNGYFQGVLAWNKKTANASKKVKWYTDDSIILNTAFATTDTTQTTINGIVNATKKPQIILPVAGPLMTQVVNAIATANTGAYVIGVDTDQSLTNENHASKFFTSILKKLAFQVYQVLVPLMAKDYANSIFSINGAQGFSPVGETTPKNVSLTFAYAQDGVGTAKTYVTPDATAKLATDALAAGKTEFDATLTASADWAKIDGKTLVAGGEGSNTDTTINGATGLVWLIKEINK</sequence>
<dbReference type="PROSITE" id="PS51257">
    <property type="entry name" value="PROKAR_LIPOPROTEIN"/>
    <property type="match status" value="1"/>
</dbReference>
<evidence type="ECO:0000256" key="2">
    <source>
        <dbReference type="ARBA" id="ARBA00022475"/>
    </source>
</evidence>
<feature type="signal peptide" evidence="6">
    <location>
        <begin position="1"/>
        <end position="21"/>
    </location>
</feature>
<proteinExistence type="predicted"/>
<dbReference type="Pfam" id="PF02608">
    <property type="entry name" value="Bmp"/>
    <property type="match status" value="1"/>
</dbReference>
<dbReference type="PANTHER" id="PTHR34296">
    <property type="entry name" value="TRANSCRIPTIONAL ACTIVATOR PROTEIN MED"/>
    <property type="match status" value="1"/>
</dbReference>
<feature type="domain" description="ABC transporter substrate-binding protein PnrA-like" evidence="7">
    <location>
        <begin position="69"/>
        <end position="356"/>
    </location>
</feature>
<keyword evidence="4" id="KW-0472">Membrane</keyword>
<feature type="chain" id="PRO_5046326096" evidence="6">
    <location>
        <begin position="22"/>
        <end position="468"/>
    </location>
</feature>
<dbReference type="Gene3D" id="3.40.50.2300">
    <property type="match status" value="2"/>
</dbReference>
<reference evidence="8" key="1">
    <citation type="submission" date="2017-08" db="EMBL/GenBank/DDBJ databases">
        <authorList>
            <person name="Alvarez-Ponce D."/>
            <person name="Weitzman C.L."/>
            <person name="Tillett R.L."/>
            <person name="Sandmeier F.C."/>
            <person name="Tracy C.R."/>
        </authorList>
    </citation>
    <scope>NUCLEOTIDE SEQUENCE [LARGE SCALE GENOMIC DNA]</scope>
    <source>
        <strain evidence="8">PS6</strain>
    </source>
</reference>
<name>A0ABX4H6P9_9BACT</name>
<dbReference type="InterPro" id="IPR054816">
    <property type="entry name" value="Lipoprotein_mollicutes-type_CS"/>
</dbReference>
<organism evidence="8 9">
    <name type="scientific">Mycoplasmopsis agassizii</name>
    <dbReference type="NCBI Taxonomy" id="33922"/>
    <lineage>
        <taxon>Bacteria</taxon>
        <taxon>Bacillati</taxon>
        <taxon>Mycoplasmatota</taxon>
        <taxon>Mycoplasmoidales</taxon>
        <taxon>Metamycoplasmataceae</taxon>
        <taxon>Mycoplasmopsis</taxon>
    </lineage>
</organism>
<protein>
    <submittedName>
        <fullName evidence="8">BMP family ABC transporter substrate-binding protein</fullName>
    </submittedName>
</protein>
<dbReference type="NCBIfam" id="NF045726">
    <property type="entry name" value="XXplasma_LP"/>
    <property type="match status" value="1"/>
</dbReference>
<accession>A0ABX4H6P9</accession>
<evidence type="ECO:0000256" key="1">
    <source>
        <dbReference type="ARBA" id="ARBA00004236"/>
    </source>
</evidence>
<dbReference type="InterPro" id="IPR003760">
    <property type="entry name" value="PnrA-like"/>
</dbReference>
<dbReference type="PIRSF" id="PIRSF032900">
    <property type="entry name" value="Mycoplasma_p48"/>
    <property type="match status" value="1"/>
</dbReference>
<evidence type="ECO:0000313" key="8">
    <source>
        <dbReference type="EMBL" id="PAF55546.1"/>
    </source>
</evidence>
<dbReference type="Proteomes" id="UP000217033">
    <property type="component" value="Unassembled WGS sequence"/>
</dbReference>
<dbReference type="PRINTS" id="PR01733">
    <property type="entry name" value="LIPPROTEIN48"/>
</dbReference>
<gene>
    <name evidence="8" type="ORF">CJF60_02630</name>
</gene>
<evidence type="ECO:0000259" key="7">
    <source>
        <dbReference type="Pfam" id="PF02608"/>
    </source>
</evidence>
<keyword evidence="2" id="KW-1003">Cell membrane</keyword>
<dbReference type="PANTHER" id="PTHR34296:SF2">
    <property type="entry name" value="ABC TRANSPORTER GUANOSINE-BINDING PROTEIN NUPN"/>
    <property type="match status" value="1"/>
</dbReference>
<comment type="subcellular location">
    <subcellularLocation>
        <location evidence="1">Cell membrane</location>
    </subcellularLocation>
</comment>
<comment type="caution">
    <text evidence="8">The sequence shown here is derived from an EMBL/GenBank/DDBJ whole genome shotgun (WGS) entry which is preliminary data.</text>
</comment>
<evidence type="ECO:0000256" key="3">
    <source>
        <dbReference type="ARBA" id="ARBA00022729"/>
    </source>
</evidence>
<keyword evidence="9" id="KW-1185">Reference proteome</keyword>
<dbReference type="EMBL" id="NQMN01000001">
    <property type="protein sequence ID" value="PAF55546.1"/>
    <property type="molecule type" value="Genomic_DNA"/>
</dbReference>
<keyword evidence="3 6" id="KW-0732">Signal</keyword>
<dbReference type="RefSeq" id="WP_084232313.1">
    <property type="nucleotide sequence ID" value="NZ_FWXE01000006.1"/>
</dbReference>
<evidence type="ECO:0000313" key="9">
    <source>
        <dbReference type="Proteomes" id="UP000217033"/>
    </source>
</evidence>
<dbReference type="InterPro" id="IPR050957">
    <property type="entry name" value="BMP_lipoprotein"/>
</dbReference>
<dbReference type="InterPro" id="IPR008107">
    <property type="entry name" value="Mycoplasma_p48"/>
</dbReference>